<comment type="subcellular location">
    <subcellularLocation>
        <location evidence="1">Membrane</location>
        <topology evidence="1">Multi-pass membrane protein</topology>
    </subcellularLocation>
</comment>
<evidence type="ECO:0000256" key="6">
    <source>
        <dbReference type="ARBA" id="ARBA00023136"/>
    </source>
</evidence>
<dbReference type="Gene3D" id="1.20.1280.290">
    <property type="match status" value="1"/>
</dbReference>
<feature type="transmembrane region" description="Helical" evidence="8">
    <location>
        <begin position="21"/>
        <end position="39"/>
    </location>
</feature>
<sequence>MGVQLAYNVVRRTPVTTYAEIAILFPQLLLLTLVVAWADGNLGPRVWLADLCLCVGVTAMALGWVSSTFTTAAYTANALFGLVAVLPQVIINYKNKSTGQLSFLVTAMTFGGTSARLYTTFVEVDDLALQLTMMLNWSLVSTLMLQFAVYRDRRPLPAKPASSEESPTMEKPSFKRQASVVKAFASFGSSRCLSEMVDVEMMDGTVEVIKSKSSQSLSHFARSISWSTPVASSSVPCFDIPPDLRQVSSPPLRRN</sequence>
<dbReference type="InterPro" id="IPR006603">
    <property type="entry name" value="PQ-loop_rpt"/>
</dbReference>
<keyword evidence="5 8" id="KW-1133">Transmembrane helix</keyword>
<dbReference type="EMBL" id="CAMXCT030002702">
    <property type="protein sequence ID" value="CAL4787266.1"/>
    <property type="molecule type" value="Genomic_DNA"/>
</dbReference>
<comment type="similarity">
    <text evidence="7">Belongs to the MPDU1 (TC 2.A.43.3) family.</text>
</comment>
<gene>
    <name evidence="9" type="ORF">C1SCF055_LOCUS26111</name>
</gene>
<evidence type="ECO:0000256" key="5">
    <source>
        <dbReference type="ARBA" id="ARBA00022989"/>
    </source>
</evidence>
<evidence type="ECO:0000256" key="3">
    <source>
        <dbReference type="ARBA" id="ARBA00022692"/>
    </source>
</evidence>
<dbReference type="GO" id="GO:0016020">
    <property type="term" value="C:membrane"/>
    <property type="evidence" value="ECO:0007669"/>
    <property type="project" value="UniProtKB-SubCell"/>
</dbReference>
<feature type="transmembrane region" description="Helical" evidence="8">
    <location>
        <begin position="103"/>
        <end position="121"/>
    </location>
</feature>
<reference evidence="9" key="1">
    <citation type="submission" date="2022-10" db="EMBL/GenBank/DDBJ databases">
        <authorList>
            <person name="Chen Y."/>
            <person name="Dougan E. K."/>
            <person name="Chan C."/>
            <person name="Rhodes N."/>
            <person name="Thang M."/>
        </authorList>
    </citation>
    <scope>NUCLEOTIDE SEQUENCE</scope>
</reference>
<dbReference type="EMBL" id="CAMXCT010002702">
    <property type="protein sequence ID" value="CAI3999954.1"/>
    <property type="molecule type" value="Genomic_DNA"/>
</dbReference>
<keyword evidence="4" id="KW-0677">Repeat</keyword>
<proteinExistence type="inferred from homology"/>
<keyword evidence="3 8" id="KW-0812">Transmembrane</keyword>
<dbReference type="SMART" id="SM00679">
    <property type="entry name" value="CTNS"/>
    <property type="match status" value="1"/>
</dbReference>
<keyword evidence="6 8" id="KW-0472">Membrane</keyword>
<feature type="transmembrane region" description="Helical" evidence="8">
    <location>
        <begin position="127"/>
        <end position="150"/>
    </location>
</feature>
<evidence type="ECO:0000313" key="12">
    <source>
        <dbReference type="Proteomes" id="UP001152797"/>
    </source>
</evidence>
<dbReference type="OrthoDB" id="436252at2759"/>
<protein>
    <submittedName>
        <fullName evidence="11">Mannose-P-dolichol utilization defect 1 protein-like 1</fullName>
    </submittedName>
</protein>
<evidence type="ECO:0000256" key="4">
    <source>
        <dbReference type="ARBA" id="ARBA00022737"/>
    </source>
</evidence>
<dbReference type="Proteomes" id="UP001152797">
    <property type="component" value="Unassembled WGS sequence"/>
</dbReference>
<evidence type="ECO:0000256" key="2">
    <source>
        <dbReference type="ARBA" id="ARBA00022448"/>
    </source>
</evidence>
<name>A0A9P1CYA3_9DINO</name>
<evidence type="ECO:0000313" key="9">
    <source>
        <dbReference type="EMBL" id="CAI3999954.1"/>
    </source>
</evidence>
<accession>A0A9P1CYA3</accession>
<evidence type="ECO:0000256" key="1">
    <source>
        <dbReference type="ARBA" id="ARBA00004141"/>
    </source>
</evidence>
<dbReference type="PANTHER" id="PTHR12226:SF2">
    <property type="entry name" value="MANNOSE-P-DOLICHOL UTILIZATION DEFECT 1 PROTEIN"/>
    <property type="match status" value="1"/>
</dbReference>
<organism evidence="9">
    <name type="scientific">Cladocopium goreaui</name>
    <dbReference type="NCBI Taxonomy" id="2562237"/>
    <lineage>
        <taxon>Eukaryota</taxon>
        <taxon>Sar</taxon>
        <taxon>Alveolata</taxon>
        <taxon>Dinophyceae</taxon>
        <taxon>Suessiales</taxon>
        <taxon>Symbiodiniaceae</taxon>
        <taxon>Cladocopium</taxon>
    </lineage>
</organism>
<dbReference type="InterPro" id="IPR016817">
    <property type="entry name" value="MannP-dilichol_defect-1"/>
</dbReference>
<feature type="transmembrane region" description="Helical" evidence="8">
    <location>
        <begin position="46"/>
        <end position="65"/>
    </location>
</feature>
<dbReference type="AlphaFoldDB" id="A0A9P1CYA3"/>
<dbReference type="Pfam" id="PF04193">
    <property type="entry name" value="PQ-loop"/>
    <property type="match status" value="1"/>
</dbReference>
<keyword evidence="2" id="KW-0813">Transport</keyword>
<evidence type="ECO:0000256" key="7">
    <source>
        <dbReference type="ARBA" id="ARBA00038475"/>
    </source>
</evidence>
<comment type="caution">
    <text evidence="9">The sequence shown here is derived from an EMBL/GenBank/DDBJ whole genome shotgun (WGS) entry which is preliminary data.</text>
</comment>
<evidence type="ECO:0000313" key="11">
    <source>
        <dbReference type="EMBL" id="CAL4787266.1"/>
    </source>
</evidence>
<evidence type="ECO:0000313" key="10">
    <source>
        <dbReference type="EMBL" id="CAL1153329.1"/>
    </source>
</evidence>
<dbReference type="EMBL" id="CAMXCT020002702">
    <property type="protein sequence ID" value="CAL1153329.1"/>
    <property type="molecule type" value="Genomic_DNA"/>
</dbReference>
<feature type="transmembrane region" description="Helical" evidence="8">
    <location>
        <begin position="71"/>
        <end position="91"/>
    </location>
</feature>
<reference evidence="10" key="2">
    <citation type="submission" date="2024-04" db="EMBL/GenBank/DDBJ databases">
        <authorList>
            <person name="Chen Y."/>
            <person name="Shah S."/>
            <person name="Dougan E. K."/>
            <person name="Thang M."/>
            <person name="Chan C."/>
        </authorList>
    </citation>
    <scope>NUCLEOTIDE SEQUENCE [LARGE SCALE GENOMIC DNA]</scope>
</reference>
<dbReference type="PANTHER" id="PTHR12226">
    <property type="entry name" value="MANNOSE-P-DOLICHOL UTILIZATION DEFECT 1 LEC35 -RELATED"/>
    <property type="match status" value="1"/>
</dbReference>
<evidence type="ECO:0000256" key="8">
    <source>
        <dbReference type="SAM" id="Phobius"/>
    </source>
</evidence>
<keyword evidence="12" id="KW-1185">Reference proteome</keyword>